<feature type="transmembrane region" description="Helical" evidence="9">
    <location>
        <begin position="21"/>
        <end position="43"/>
    </location>
</feature>
<comment type="caution">
    <text evidence="11">The sequence shown here is derived from an EMBL/GenBank/DDBJ whole genome shotgun (WGS) entry which is preliminary data.</text>
</comment>
<dbReference type="PANTHER" id="PTHR30614">
    <property type="entry name" value="MEMBRANE COMPONENT OF AMINO ACID ABC TRANSPORTER"/>
    <property type="match status" value="1"/>
</dbReference>
<evidence type="ECO:0000313" key="12">
    <source>
        <dbReference type="Proteomes" id="UP001413721"/>
    </source>
</evidence>
<dbReference type="InterPro" id="IPR000515">
    <property type="entry name" value="MetI-like"/>
</dbReference>
<accession>A0ABU9YFI8</accession>
<dbReference type="InterPro" id="IPR010065">
    <property type="entry name" value="AA_ABC_transptr_permease_3TM"/>
</dbReference>
<evidence type="ECO:0000256" key="9">
    <source>
        <dbReference type="RuleBase" id="RU363032"/>
    </source>
</evidence>
<keyword evidence="3 9" id="KW-0813">Transport</keyword>
<sequence>MRWQVIFDNWERLLGGLWTTLELVALALVVGAVLALVVAMARVSRNPLLAWAGRGYIFFFRGTPLLVQLFLIYYGLSQFTFVRSSMLWPILREPYWCAIIAFALNTSGYTAEILRGAIQAVPRGQIEAAQALGMSRALTFRRIIMPIAVRYGFPAYGNEVILMIKASALASTITILDLMGVTRTLISRTFAVTELFLAAGVIYLLITLLLTRVFALVEKRLNRHMAGRG</sequence>
<keyword evidence="6 9" id="KW-0812">Transmembrane</keyword>
<dbReference type="Gene3D" id="1.10.3720.10">
    <property type="entry name" value="MetI-like"/>
    <property type="match status" value="1"/>
</dbReference>
<feature type="transmembrane region" description="Helical" evidence="9">
    <location>
        <begin position="55"/>
        <end position="76"/>
    </location>
</feature>
<dbReference type="Proteomes" id="UP001413721">
    <property type="component" value="Unassembled WGS sequence"/>
</dbReference>
<evidence type="ECO:0000259" key="10">
    <source>
        <dbReference type="PROSITE" id="PS50928"/>
    </source>
</evidence>
<feature type="domain" description="ABC transmembrane type-1" evidence="10">
    <location>
        <begin position="17"/>
        <end position="214"/>
    </location>
</feature>
<comment type="similarity">
    <text evidence="2">Belongs to the binding-protein-dependent transport system permease family. HisMQ subfamily.</text>
</comment>
<evidence type="ECO:0000256" key="6">
    <source>
        <dbReference type="ARBA" id="ARBA00022692"/>
    </source>
</evidence>
<keyword evidence="7 9" id="KW-1133">Transmembrane helix</keyword>
<protein>
    <submittedName>
        <fullName evidence="11">ABC transporter permease</fullName>
    </submittedName>
</protein>
<evidence type="ECO:0000256" key="8">
    <source>
        <dbReference type="ARBA" id="ARBA00023136"/>
    </source>
</evidence>
<evidence type="ECO:0000256" key="7">
    <source>
        <dbReference type="ARBA" id="ARBA00022989"/>
    </source>
</evidence>
<proteinExistence type="inferred from homology"/>
<feature type="transmembrane region" description="Helical" evidence="9">
    <location>
        <begin position="151"/>
        <end position="175"/>
    </location>
</feature>
<dbReference type="InterPro" id="IPR035906">
    <property type="entry name" value="MetI-like_sf"/>
</dbReference>
<dbReference type="InterPro" id="IPR043429">
    <property type="entry name" value="ArtM/GltK/GlnP/TcyL/YhdX-like"/>
</dbReference>
<dbReference type="SUPFAM" id="SSF161098">
    <property type="entry name" value="MetI-like"/>
    <property type="match status" value="1"/>
</dbReference>
<keyword evidence="8 9" id="KW-0472">Membrane</keyword>
<dbReference type="Pfam" id="PF00528">
    <property type="entry name" value="BPD_transp_1"/>
    <property type="match status" value="1"/>
</dbReference>
<dbReference type="EMBL" id="JBBKTW010000002">
    <property type="protein sequence ID" value="MEN2987534.1"/>
    <property type="molecule type" value="Genomic_DNA"/>
</dbReference>
<keyword evidence="4" id="KW-1003">Cell membrane</keyword>
<gene>
    <name evidence="11" type="ORF">WG926_04405</name>
</gene>
<evidence type="ECO:0000256" key="2">
    <source>
        <dbReference type="ARBA" id="ARBA00010072"/>
    </source>
</evidence>
<comment type="subcellular location">
    <subcellularLocation>
        <location evidence="1">Cell inner membrane</location>
        <topology evidence="1">Multi-pass membrane protein</topology>
    </subcellularLocation>
    <subcellularLocation>
        <location evidence="9">Cell membrane</location>
        <topology evidence="9">Multi-pass membrane protein</topology>
    </subcellularLocation>
</comment>
<keyword evidence="5" id="KW-0997">Cell inner membrane</keyword>
<organism evidence="11 12">
    <name type="scientific">Tistrella arctica</name>
    <dbReference type="NCBI Taxonomy" id="3133430"/>
    <lineage>
        <taxon>Bacteria</taxon>
        <taxon>Pseudomonadati</taxon>
        <taxon>Pseudomonadota</taxon>
        <taxon>Alphaproteobacteria</taxon>
        <taxon>Geminicoccales</taxon>
        <taxon>Geminicoccaceae</taxon>
        <taxon>Tistrella</taxon>
    </lineage>
</organism>
<dbReference type="PROSITE" id="PS50928">
    <property type="entry name" value="ABC_TM1"/>
    <property type="match status" value="1"/>
</dbReference>
<evidence type="ECO:0000256" key="5">
    <source>
        <dbReference type="ARBA" id="ARBA00022519"/>
    </source>
</evidence>
<name>A0ABU9YFI8_9PROT</name>
<evidence type="ECO:0000256" key="4">
    <source>
        <dbReference type="ARBA" id="ARBA00022475"/>
    </source>
</evidence>
<dbReference type="RefSeq" id="WP_345932285.1">
    <property type="nucleotide sequence ID" value="NZ_JBBKTV010000003.1"/>
</dbReference>
<feature type="transmembrane region" description="Helical" evidence="9">
    <location>
        <begin position="195"/>
        <end position="215"/>
    </location>
</feature>
<evidence type="ECO:0000313" key="11">
    <source>
        <dbReference type="EMBL" id="MEN2987534.1"/>
    </source>
</evidence>
<evidence type="ECO:0000256" key="1">
    <source>
        <dbReference type="ARBA" id="ARBA00004429"/>
    </source>
</evidence>
<dbReference type="NCBIfam" id="TIGR01726">
    <property type="entry name" value="HEQRo_perm_3TM"/>
    <property type="match status" value="1"/>
</dbReference>
<dbReference type="CDD" id="cd06261">
    <property type="entry name" value="TM_PBP2"/>
    <property type="match status" value="1"/>
</dbReference>
<evidence type="ECO:0000256" key="3">
    <source>
        <dbReference type="ARBA" id="ARBA00022448"/>
    </source>
</evidence>
<reference evidence="11 12" key="1">
    <citation type="submission" date="2024-03" db="EMBL/GenBank/DDBJ databases">
        <title>High-quality draft genome sequencing of Tistrella sp. BH-R2-4.</title>
        <authorList>
            <person name="Dong C."/>
        </authorList>
    </citation>
    <scope>NUCLEOTIDE SEQUENCE [LARGE SCALE GENOMIC DNA]</scope>
    <source>
        <strain evidence="11 12">BH-R2-4</strain>
    </source>
</reference>
<keyword evidence="12" id="KW-1185">Reference proteome</keyword>
<dbReference type="PANTHER" id="PTHR30614:SF10">
    <property type="entry name" value="ARGININE ABC TRANSPORTER PERMEASE PROTEIN ARTM"/>
    <property type="match status" value="1"/>
</dbReference>